<evidence type="ECO:0000313" key="3">
    <source>
        <dbReference type="Proteomes" id="UP000434172"/>
    </source>
</evidence>
<gene>
    <name evidence="2" type="ORF">GQ607_012300</name>
</gene>
<feature type="compositionally biased region" description="Pro residues" evidence="1">
    <location>
        <begin position="100"/>
        <end position="117"/>
    </location>
</feature>
<evidence type="ECO:0000256" key="1">
    <source>
        <dbReference type="SAM" id="MobiDB-lite"/>
    </source>
</evidence>
<reference evidence="2 3" key="1">
    <citation type="submission" date="2019-12" db="EMBL/GenBank/DDBJ databases">
        <title>A genome sequence resource for the geographically widespread anthracnose pathogen Colletotrichum asianum.</title>
        <authorList>
            <person name="Meng Y."/>
        </authorList>
    </citation>
    <scope>NUCLEOTIDE SEQUENCE [LARGE SCALE GENOMIC DNA]</scope>
    <source>
        <strain evidence="2 3">ICMP 18580</strain>
    </source>
</reference>
<feature type="region of interest" description="Disordered" evidence="1">
    <location>
        <begin position="95"/>
        <end position="120"/>
    </location>
</feature>
<protein>
    <submittedName>
        <fullName evidence="2">Uncharacterized protein</fullName>
    </submittedName>
</protein>
<dbReference type="EMBL" id="WOWK01000082">
    <property type="protein sequence ID" value="KAF0320544.1"/>
    <property type="molecule type" value="Genomic_DNA"/>
</dbReference>
<keyword evidence="3" id="KW-1185">Reference proteome</keyword>
<accession>A0A8H3ZI20</accession>
<name>A0A8H3ZI20_9PEZI</name>
<sequence length="334" mass="36099">MYFHWYLSSPAPSKQLTLSPVCLPPKASFVRLRFSARSPTKPFFFLPILAPGLHPQESPIHQQQRPHPHPRPPHPPVPSSVDCCFLPTPPARTSLGVFPPTSPHPPRSTRPPTPPCPKAHTLAPSTLPAFLATLVQTFSSPTLLALQNHLGTLFPPSCLSRRLFSYSSIPGKTSPTASPPPVDQPLFLAAAAVQPSNHHAHVSYIVVDLPPPASGICLRRELHRLSAPRQPLPFPSRVYPAARPGATSETVAFGPAHSRLIGRGGLCTEGNNNARIYIVLPAPPVQAHPRPTTTTQTAEVPCTQIVHVGRVTAIYTNSCLHLRTASLENPRSLS</sequence>
<dbReference type="Proteomes" id="UP000434172">
    <property type="component" value="Unassembled WGS sequence"/>
</dbReference>
<comment type="caution">
    <text evidence="2">The sequence shown here is derived from an EMBL/GenBank/DDBJ whole genome shotgun (WGS) entry which is preliminary data.</text>
</comment>
<feature type="region of interest" description="Disordered" evidence="1">
    <location>
        <begin position="55"/>
        <end position="79"/>
    </location>
</feature>
<dbReference type="AlphaFoldDB" id="A0A8H3ZI20"/>
<evidence type="ECO:0000313" key="2">
    <source>
        <dbReference type="EMBL" id="KAF0320544.1"/>
    </source>
</evidence>
<organism evidence="2 3">
    <name type="scientific">Colletotrichum asianum</name>
    <dbReference type="NCBI Taxonomy" id="702518"/>
    <lineage>
        <taxon>Eukaryota</taxon>
        <taxon>Fungi</taxon>
        <taxon>Dikarya</taxon>
        <taxon>Ascomycota</taxon>
        <taxon>Pezizomycotina</taxon>
        <taxon>Sordariomycetes</taxon>
        <taxon>Hypocreomycetidae</taxon>
        <taxon>Glomerellales</taxon>
        <taxon>Glomerellaceae</taxon>
        <taxon>Colletotrichum</taxon>
        <taxon>Colletotrichum gloeosporioides species complex</taxon>
    </lineage>
</organism>
<proteinExistence type="predicted"/>